<evidence type="ECO:0000313" key="1">
    <source>
        <dbReference type="EMBL" id="ROQ01663.1"/>
    </source>
</evidence>
<evidence type="ECO:0000313" key="2">
    <source>
        <dbReference type="Proteomes" id="UP000278222"/>
    </source>
</evidence>
<protein>
    <submittedName>
        <fullName evidence="1">Uncharacterized protein</fullName>
    </submittedName>
</protein>
<accession>A0A3N1MD70</accession>
<name>A0A3N1MD70_9PROT</name>
<keyword evidence="2" id="KW-1185">Reference proteome</keyword>
<sequence length="438" mass="46083">MLLLGSRARTIALAGLASATMLSGCSPFLEREPLPDRPRISAADAGATEQALRYLDDTRLKAEGARDNRVLIDTVANSGIIVGAAGAAVAAAYGASTNLIVGFLLGGSASYVGGQLYGDRGYIEIYGNLIEALDCVDEEARKAYEPVRPIRNARRAVGAATDRLQSKYIATKRRIADRADIEDELAVKLTEAASMLDAAKRALNRADDYLVIEYGLADAIVGAVNRVVTKGNDQIRQRRPDADAFVRAAGLLSATSALKNANQVKKEIEDLRNAPMVGAAGMPKGFMGATPPGRQSPPDAALQKAEANELGLLIAEVRAAVPFIPLDLDRSTGTARTALTGCKIGDSTVVALTVSPSGDVKLRKGQTVTLVSSGGLAPYDAVWIGEEPGKTEVGRDRAFRSVTLTGMDKMVAGKTYVLRIVDSGQGAPAFVDIKVVTE</sequence>
<reference evidence="1 2" key="1">
    <citation type="submission" date="2018-11" db="EMBL/GenBank/DDBJ databases">
        <title>Genomic Encyclopedia of Type Strains, Phase IV (KMG-IV): sequencing the most valuable type-strain genomes for metagenomic binning, comparative biology and taxonomic classification.</title>
        <authorList>
            <person name="Goeker M."/>
        </authorList>
    </citation>
    <scope>NUCLEOTIDE SEQUENCE [LARGE SCALE GENOMIC DNA]</scope>
    <source>
        <strain evidence="1 2">DSM 5900</strain>
    </source>
</reference>
<dbReference type="Proteomes" id="UP000278222">
    <property type="component" value="Unassembled WGS sequence"/>
</dbReference>
<gene>
    <name evidence="1" type="ORF">EDC65_0845</name>
</gene>
<dbReference type="AlphaFoldDB" id="A0A3N1MD70"/>
<dbReference type="PROSITE" id="PS51257">
    <property type="entry name" value="PROKAR_LIPOPROTEIN"/>
    <property type="match status" value="1"/>
</dbReference>
<dbReference type="RefSeq" id="WP_123688400.1">
    <property type="nucleotide sequence ID" value="NZ_AP019700.1"/>
</dbReference>
<organism evidence="1 2">
    <name type="scientific">Stella humosa</name>
    <dbReference type="NCBI Taxonomy" id="94"/>
    <lineage>
        <taxon>Bacteria</taxon>
        <taxon>Pseudomonadati</taxon>
        <taxon>Pseudomonadota</taxon>
        <taxon>Alphaproteobacteria</taxon>
        <taxon>Rhodospirillales</taxon>
        <taxon>Stellaceae</taxon>
        <taxon>Stella</taxon>
    </lineage>
</organism>
<proteinExistence type="predicted"/>
<comment type="caution">
    <text evidence="1">The sequence shown here is derived from an EMBL/GenBank/DDBJ whole genome shotgun (WGS) entry which is preliminary data.</text>
</comment>
<dbReference type="EMBL" id="RJKX01000011">
    <property type="protein sequence ID" value="ROQ01663.1"/>
    <property type="molecule type" value="Genomic_DNA"/>
</dbReference>